<keyword evidence="2" id="KW-0067">ATP-binding</keyword>
<evidence type="ECO:0000313" key="7">
    <source>
        <dbReference type="Proteomes" id="UP000688137"/>
    </source>
</evidence>
<dbReference type="GO" id="GO:0004331">
    <property type="term" value="F:fructose-2,6-bisphosphate 2-phosphatase activity"/>
    <property type="evidence" value="ECO:0007669"/>
    <property type="project" value="TreeGrafter"/>
</dbReference>
<evidence type="ECO:0000256" key="4">
    <source>
        <dbReference type="PIRSR" id="PIRSR613078-2"/>
    </source>
</evidence>
<accession>A0A8S1QAX0</accession>
<dbReference type="GO" id="GO:0005829">
    <property type="term" value="C:cytosol"/>
    <property type="evidence" value="ECO:0007669"/>
    <property type="project" value="TreeGrafter"/>
</dbReference>
<dbReference type="PIRSF" id="PIRSF000709">
    <property type="entry name" value="6PFK_2-Ptase"/>
    <property type="match status" value="1"/>
</dbReference>
<evidence type="ECO:0000259" key="5">
    <source>
        <dbReference type="Pfam" id="PF01591"/>
    </source>
</evidence>
<dbReference type="AlphaFoldDB" id="A0A8S1QAX0"/>
<gene>
    <name evidence="6" type="ORF">PPRIM_AZ9-3.1.T1520019</name>
</gene>
<dbReference type="GO" id="GO:0006000">
    <property type="term" value="P:fructose metabolic process"/>
    <property type="evidence" value="ECO:0007669"/>
    <property type="project" value="InterPro"/>
</dbReference>
<dbReference type="InterPro" id="IPR013079">
    <property type="entry name" value="6Phosfructo_kin"/>
</dbReference>
<feature type="domain" description="6-phosphofructo-2-kinase" evidence="5">
    <location>
        <begin position="5"/>
        <end position="218"/>
    </location>
</feature>
<evidence type="ECO:0000256" key="2">
    <source>
        <dbReference type="ARBA" id="ARBA00022840"/>
    </source>
</evidence>
<feature type="active site" description="Tele-phosphohistidine intermediate" evidence="3">
    <location>
        <position position="226"/>
    </location>
</feature>
<feature type="binding site" evidence="4">
    <location>
        <begin position="225"/>
        <end position="232"/>
    </location>
    <ligand>
        <name>substrate</name>
    </ligand>
</feature>
<reference evidence="6" key="1">
    <citation type="submission" date="2021-01" db="EMBL/GenBank/DDBJ databases">
        <authorList>
            <consortium name="Genoscope - CEA"/>
            <person name="William W."/>
        </authorList>
    </citation>
    <scope>NUCLEOTIDE SEQUENCE</scope>
</reference>
<dbReference type="OMA" id="CIESDRY"/>
<comment type="caution">
    <text evidence="6">The sequence shown here is derived from an EMBL/GenBank/DDBJ whole genome shotgun (WGS) entry which is preliminary data.</text>
</comment>
<dbReference type="Proteomes" id="UP000688137">
    <property type="component" value="Unassembled WGS sequence"/>
</dbReference>
<dbReference type="SMART" id="SM00855">
    <property type="entry name" value="PGAM"/>
    <property type="match status" value="1"/>
</dbReference>
<evidence type="ECO:0000313" key="6">
    <source>
        <dbReference type="EMBL" id="CAD8112543.1"/>
    </source>
</evidence>
<dbReference type="Pfam" id="PF01591">
    <property type="entry name" value="6PF2K"/>
    <property type="match status" value="1"/>
</dbReference>
<keyword evidence="1" id="KW-0547">Nucleotide-binding</keyword>
<dbReference type="InterPro" id="IPR003094">
    <property type="entry name" value="6Pfruct_kin"/>
</dbReference>
<name>A0A8S1QAX0_PARPR</name>
<protein>
    <recommendedName>
        <fullName evidence="5">6-phosphofructo-2-kinase domain-containing protein</fullName>
    </recommendedName>
</protein>
<feature type="binding site" evidence="4">
    <location>
        <position position="277"/>
    </location>
    <ligand>
        <name>substrate</name>
    </ligand>
</feature>
<dbReference type="EMBL" id="CAJJDM010000157">
    <property type="protein sequence ID" value="CAD8112543.1"/>
    <property type="molecule type" value="Genomic_DNA"/>
</dbReference>
<dbReference type="CDD" id="cd07067">
    <property type="entry name" value="HP_PGM_like"/>
    <property type="match status" value="1"/>
</dbReference>
<dbReference type="PROSITE" id="PS00175">
    <property type="entry name" value="PG_MUTASE"/>
    <property type="match status" value="1"/>
</dbReference>
<dbReference type="FunFam" id="3.40.50.300:FF:000644">
    <property type="entry name" value="GpmB, Fructose-2,6-bisphosphatase"/>
    <property type="match status" value="1"/>
</dbReference>
<sequence length="437" mass="50906">MQELGKQQKMVIGMVGLPARGKTYISRKICRYLNWMGFKSKVFNIGNYRRQICGTDCNSNFFDPGNKDASKARDECALLALNDMINYLRNEGDVSLYDGTNTTKQRRKLIMETLQQKFSEVQVFWVESICNDEDVILRNIQLTKLNNPDYIGKSSEEATQDFQQRIEQYNKVYEPIDMDENISFIKIIDIGNDIMIYNIQGFLQSKLVSYLMNLHIYPRPIYLSRHGESQYNVLHKVGGDSDLTQTGLMYAKQLGKYFVQELEGNRNIKMFTSTMQRALHTSNEVCELLGVEYYSLKALDEINPGICDGLTYQQIADKFPQDYEERKMNKLTYRYPRGESYLDVISRVEQIIFEIERSRLPVIVIAHQAILRCLYAYFHEHEVPEIPKLNIPLHQVIKLVPAAYYCKETRIKIDPMTGNWEIQDEATIKKVKSFLDL</sequence>
<dbReference type="GO" id="GO:0003873">
    <property type="term" value="F:6-phosphofructo-2-kinase activity"/>
    <property type="evidence" value="ECO:0007669"/>
    <property type="project" value="InterPro"/>
</dbReference>
<dbReference type="PANTHER" id="PTHR10606">
    <property type="entry name" value="6-PHOSPHOFRUCTO-2-KINASE/FRUCTOSE-2,6-BISPHOSPHATASE"/>
    <property type="match status" value="1"/>
</dbReference>
<organism evidence="6 7">
    <name type="scientific">Paramecium primaurelia</name>
    <dbReference type="NCBI Taxonomy" id="5886"/>
    <lineage>
        <taxon>Eukaryota</taxon>
        <taxon>Sar</taxon>
        <taxon>Alveolata</taxon>
        <taxon>Ciliophora</taxon>
        <taxon>Intramacronucleata</taxon>
        <taxon>Oligohymenophorea</taxon>
        <taxon>Peniculida</taxon>
        <taxon>Parameciidae</taxon>
        <taxon>Paramecium</taxon>
    </lineage>
</organism>
<feature type="active site" description="Proton donor/acceptor" evidence="3">
    <location>
        <position position="301"/>
    </location>
</feature>
<dbReference type="GO" id="GO:0005524">
    <property type="term" value="F:ATP binding"/>
    <property type="evidence" value="ECO:0007669"/>
    <property type="project" value="UniProtKB-KW"/>
</dbReference>
<evidence type="ECO:0000256" key="3">
    <source>
        <dbReference type="PIRSR" id="PIRSR613078-1"/>
    </source>
</evidence>
<dbReference type="PANTHER" id="PTHR10606:SF44">
    <property type="entry name" value="6-PHOSPHOFRUCTO 2-KINASE_FRUCTOSE 2,6-BISPHOSPHATASE LONG FORM"/>
    <property type="match status" value="1"/>
</dbReference>
<dbReference type="GO" id="GO:0006003">
    <property type="term" value="P:fructose 2,6-bisphosphate metabolic process"/>
    <property type="evidence" value="ECO:0007669"/>
    <property type="project" value="InterPro"/>
</dbReference>
<keyword evidence="7" id="KW-1185">Reference proteome</keyword>
<dbReference type="InterPro" id="IPR013078">
    <property type="entry name" value="His_Pase_superF_clade-1"/>
</dbReference>
<evidence type="ECO:0000256" key="1">
    <source>
        <dbReference type="ARBA" id="ARBA00022741"/>
    </source>
</evidence>
<dbReference type="FunFam" id="3.40.50.1240:FF:000110">
    <property type="entry name" value="Uncharacterized protein"/>
    <property type="match status" value="1"/>
</dbReference>
<dbReference type="Pfam" id="PF00300">
    <property type="entry name" value="His_Phos_1"/>
    <property type="match status" value="1"/>
</dbReference>
<dbReference type="InterPro" id="IPR001345">
    <property type="entry name" value="PG/BPGM_mutase_AS"/>
</dbReference>
<proteinExistence type="predicted"/>